<dbReference type="PATRIC" id="fig|1121451.3.peg.1049"/>
<evidence type="ECO:0000256" key="8">
    <source>
        <dbReference type="RuleBase" id="RU004227"/>
    </source>
</evidence>
<evidence type="ECO:0000256" key="5">
    <source>
        <dbReference type="ARBA" id="ARBA00023121"/>
    </source>
</evidence>
<dbReference type="GO" id="GO:0008289">
    <property type="term" value="F:lipid binding"/>
    <property type="evidence" value="ECO:0007669"/>
    <property type="project" value="UniProtKB-KW"/>
</dbReference>
<gene>
    <name evidence="11" type="ORF">DESAM_20786</name>
</gene>
<dbReference type="CDD" id="cd06571">
    <property type="entry name" value="Bac_DnaA_C"/>
    <property type="match status" value="1"/>
</dbReference>
<dbReference type="HOGENOM" id="CLU_026910_3_2_7"/>
<dbReference type="AlphaFoldDB" id="L0R8I2"/>
<dbReference type="eggNOG" id="COG0593">
    <property type="taxonomic scope" value="Bacteria"/>
</dbReference>
<dbReference type="EMBL" id="FO203522">
    <property type="protein sequence ID" value="CCO23073.1"/>
    <property type="molecule type" value="Genomic_DNA"/>
</dbReference>
<evidence type="ECO:0000256" key="7">
    <source>
        <dbReference type="RuleBase" id="RU000577"/>
    </source>
</evidence>
<dbReference type="SMART" id="SM00382">
    <property type="entry name" value="AAA"/>
    <property type="match status" value="1"/>
</dbReference>
<keyword evidence="4 7" id="KW-0067">ATP-binding</keyword>
<keyword evidence="5" id="KW-0446">Lipid-binding</keyword>
<dbReference type="GO" id="GO:0003688">
    <property type="term" value="F:DNA replication origin binding"/>
    <property type="evidence" value="ECO:0007669"/>
    <property type="project" value="InterPro"/>
</dbReference>
<evidence type="ECO:0000259" key="9">
    <source>
        <dbReference type="SMART" id="SM00382"/>
    </source>
</evidence>
<keyword evidence="6 7" id="KW-0238">DNA-binding</keyword>
<dbReference type="GO" id="GO:0005524">
    <property type="term" value="F:ATP binding"/>
    <property type="evidence" value="ECO:0007669"/>
    <property type="project" value="UniProtKB-KW"/>
</dbReference>
<dbReference type="Pfam" id="PF08299">
    <property type="entry name" value="Bac_DnaA_C"/>
    <property type="match status" value="1"/>
</dbReference>
<evidence type="ECO:0000256" key="1">
    <source>
        <dbReference type="ARBA" id="ARBA00022490"/>
    </source>
</evidence>
<dbReference type="InterPro" id="IPR013159">
    <property type="entry name" value="DnaA_C"/>
</dbReference>
<dbReference type="SUPFAM" id="SSF48295">
    <property type="entry name" value="TrpR-like"/>
    <property type="match status" value="1"/>
</dbReference>
<feature type="domain" description="Chromosomal replication initiator DnaA C-terminal" evidence="10">
    <location>
        <begin position="338"/>
        <end position="407"/>
    </location>
</feature>
<proteinExistence type="inferred from homology"/>
<comment type="similarity">
    <text evidence="8">Belongs to the DnaA family.</text>
</comment>
<dbReference type="PRINTS" id="PR00051">
    <property type="entry name" value="DNAA"/>
</dbReference>
<protein>
    <recommendedName>
        <fullName evidence="7">Chromosomal replication initiator protein DnaA</fullName>
    </recommendedName>
</protein>
<dbReference type="Proteomes" id="UP000010808">
    <property type="component" value="Chromosome"/>
</dbReference>
<organism evidence="11 12">
    <name type="scientific">Maridesulfovibrio hydrothermalis AM13 = DSM 14728</name>
    <dbReference type="NCBI Taxonomy" id="1121451"/>
    <lineage>
        <taxon>Bacteria</taxon>
        <taxon>Pseudomonadati</taxon>
        <taxon>Thermodesulfobacteriota</taxon>
        <taxon>Desulfovibrionia</taxon>
        <taxon>Desulfovibrionales</taxon>
        <taxon>Desulfovibrionaceae</taxon>
        <taxon>Maridesulfovibrio</taxon>
    </lineage>
</organism>
<evidence type="ECO:0000313" key="11">
    <source>
        <dbReference type="EMBL" id="CCO23073.1"/>
    </source>
</evidence>
<reference evidence="11 12" key="1">
    <citation type="submission" date="2012-10" db="EMBL/GenBank/DDBJ databases">
        <authorList>
            <person name="Genoscope - CEA"/>
        </authorList>
    </citation>
    <scope>NUCLEOTIDE SEQUENCE [LARGE SCALE GENOMIC DNA]</scope>
    <source>
        <strain evidence="12">AM13 / DSM 14728</strain>
    </source>
</reference>
<keyword evidence="2 7" id="KW-0235">DNA replication</keyword>
<evidence type="ECO:0000313" key="12">
    <source>
        <dbReference type="Proteomes" id="UP000010808"/>
    </source>
</evidence>
<evidence type="ECO:0000259" key="10">
    <source>
        <dbReference type="SMART" id="SM00760"/>
    </source>
</evidence>
<dbReference type="InterPro" id="IPR010921">
    <property type="entry name" value="Trp_repressor/repl_initiator"/>
</dbReference>
<dbReference type="PANTHER" id="PTHR30050">
    <property type="entry name" value="CHROMOSOMAL REPLICATION INITIATOR PROTEIN DNAA"/>
    <property type="match status" value="1"/>
</dbReference>
<evidence type="ECO:0000256" key="2">
    <source>
        <dbReference type="ARBA" id="ARBA00022705"/>
    </source>
</evidence>
<keyword evidence="3 7" id="KW-0547">Nucleotide-binding</keyword>
<keyword evidence="1" id="KW-0963">Cytoplasm</keyword>
<evidence type="ECO:0000256" key="4">
    <source>
        <dbReference type="ARBA" id="ARBA00022840"/>
    </source>
</evidence>
<dbReference type="GO" id="GO:0005886">
    <property type="term" value="C:plasma membrane"/>
    <property type="evidence" value="ECO:0007669"/>
    <property type="project" value="TreeGrafter"/>
</dbReference>
<dbReference type="InterPro" id="IPR018312">
    <property type="entry name" value="Chromosome_initiator_DnaA_CS"/>
</dbReference>
<dbReference type="OrthoDB" id="9807019at2"/>
<dbReference type="CDD" id="cd00009">
    <property type="entry name" value="AAA"/>
    <property type="match status" value="1"/>
</dbReference>
<evidence type="ECO:0000256" key="6">
    <source>
        <dbReference type="ARBA" id="ARBA00023125"/>
    </source>
</evidence>
<comment type="function">
    <text evidence="7">Plays an essential role in the initiation and regulation of chromosomal replication. ATP-DnaA binds to the origin of replication (oriC) to initiate formation of the DNA replication initiation complex once per cell cycle. Binds the DnaA box (a 9 base pair repeat at the origin) and separates the double-stranded (ds)DNA. Forms a right-handed helical filament on oriC DNA; dsDNA binds to the exterior of the filament while single-stranded (ss)DNA is stabiized in the filament's interior. The ATP-DnaA-oriC complex binds and stabilizes one strand of the AT-rich DNA unwinding element (DUE), permitting loading of DNA polymerase. After initiation quickly degrades to an ADP-DnaA complex that is not apt for DNA replication. Binds acidic phospholipids.</text>
</comment>
<dbReference type="SUPFAM" id="SSF52540">
    <property type="entry name" value="P-loop containing nucleoside triphosphate hydrolases"/>
    <property type="match status" value="1"/>
</dbReference>
<dbReference type="InterPro" id="IPR013317">
    <property type="entry name" value="DnaA_dom"/>
</dbReference>
<dbReference type="STRING" id="1121451.DESAM_20786"/>
<feature type="domain" description="AAA+ ATPase" evidence="9">
    <location>
        <begin position="129"/>
        <end position="318"/>
    </location>
</feature>
<name>L0R8I2_9BACT</name>
<dbReference type="KEGG" id="dhy:DESAM_20786"/>
<dbReference type="Gene3D" id="3.40.50.300">
    <property type="entry name" value="P-loop containing nucleotide triphosphate hydrolases"/>
    <property type="match status" value="1"/>
</dbReference>
<dbReference type="Pfam" id="PF00308">
    <property type="entry name" value="Bac_DnaA"/>
    <property type="match status" value="1"/>
</dbReference>
<dbReference type="InterPro" id="IPR003593">
    <property type="entry name" value="AAA+_ATPase"/>
</dbReference>
<dbReference type="PANTHER" id="PTHR30050:SF2">
    <property type="entry name" value="CHROMOSOMAL REPLICATION INITIATOR PROTEIN DNAA"/>
    <property type="match status" value="1"/>
</dbReference>
<dbReference type="Gene3D" id="1.10.1750.10">
    <property type="match status" value="1"/>
</dbReference>
<dbReference type="RefSeq" id="WP_015335678.1">
    <property type="nucleotide sequence ID" value="NC_020055.1"/>
</dbReference>
<dbReference type="InterPro" id="IPR027417">
    <property type="entry name" value="P-loop_NTPase"/>
</dbReference>
<keyword evidence="12" id="KW-1185">Reference proteome</keyword>
<dbReference type="SMART" id="SM00760">
    <property type="entry name" value="Bac_DnaA_C"/>
    <property type="match status" value="1"/>
</dbReference>
<dbReference type="GO" id="GO:0006275">
    <property type="term" value="P:regulation of DNA replication"/>
    <property type="evidence" value="ECO:0007669"/>
    <property type="project" value="InterPro"/>
</dbReference>
<accession>L0R8I2</accession>
<dbReference type="PROSITE" id="PS01008">
    <property type="entry name" value="DNAA"/>
    <property type="match status" value="1"/>
</dbReference>
<sequence length="434" mass="49949">MKDALRNHLLNSCSDSELTRWFDPINIDISDENGEVVVTFPHAFFGQWFKSSIQDRFEEQLGLFLGSGFSVSYSNNGVSGNAAAKQISSAKKIDFPFGHNFTFENFLIGKKNYFPLASAREVTRVDNVSFNPFVICGKSGSGKSHLLKAIANEVSKKVDREKIFMGNIDDVQNIYSVRFGGDAMRARNHFFDYEYFFLDDLKQIGKYEHLQQELISIFNNFYENGKQMVFSCSDKLASYDFLDKNLKSRLEWGLIVTLKRPDLEIRASYVQKQCKLKKLPLTKDQILTLSQRFQDFRYLQGIIIKLSAFRELVRKNMDDRDFEHILSNTEEKADATLTPEYVIESVSEHFKLKPSDLTGSKRHKMTAHARQIAMYLCRELLGISYPALGRVFGGKDHSTVLYSVKKIHKLQKDDKVLKRLLIDLKNKCLLRVSN</sequence>
<evidence type="ECO:0000256" key="3">
    <source>
        <dbReference type="ARBA" id="ARBA00022741"/>
    </source>
</evidence>
<dbReference type="GO" id="GO:0006270">
    <property type="term" value="P:DNA replication initiation"/>
    <property type="evidence" value="ECO:0007669"/>
    <property type="project" value="InterPro"/>
</dbReference>
<dbReference type="InterPro" id="IPR020591">
    <property type="entry name" value="Chromosome_initiator_DnaA-like"/>
</dbReference>